<dbReference type="PANTHER" id="PTHR28234">
    <property type="entry name" value="NUCLEAR CONTROL OF ATPASE PROTEIN 2"/>
    <property type="match status" value="1"/>
</dbReference>
<keyword evidence="5" id="KW-0472">Membrane</keyword>
<accession>A0A8H4F118</accession>
<comment type="caution">
    <text evidence="6">The sequence shown here is derived from an EMBL/GenBank/DDBJ whole genome shotgun (WGS) entry which is preliminary data.</text>
</comment>
<name>A0A8H4F118_MUCCL</name>
<organism evidence="6 7">
    <name type="scientific">Mucor circinelloides f. lusitanicus</name>
    <name type="common">Mucor racemosus var. lusitanicus</name>
    <dbReference type="NCBI Taxonomy" id="29924"/>
    <lineage>
        <taxon>Eukaryota</taxon>
        <taxon>Fungi</taxon>
        <taxon>Fungi incertae sedis</taxon>
        <taxon>Mucoromycota</taxon>
        <taxon>Mucoromycotina</taxon>
        <taxon>Mucoromycetes</taxon>
        <taxon>Mucorales</taxon>
        <taxon>Mucorineae</taxon>
        <taxon>Mucoraceae</taxon>
        <taxon>Mucor</taxon>
    </lineage>
</organism>
<evidence type="ECO:0000256" key="5">
    <source>
        <dbReference type="ARBA" id="ARBA00023136"/>
    </source>
</evidence>
<dbReference type="GO" id="GO:0005741">
    <property type="term" value="C:mitochondrial outer membrane"/>
    <property type="evidence" value="ECO:0007669"/>
    <property type="project" value="TreeGrafter"/>
</dbReference>
<dbReference type="EMBL" id="JAAECE010000004">
    <property type="protein sequence ID" value="KAF1802112.1"/>
    <property type="molecule type" value="Genomic_DNA"/>
</dbReference>
<evidence type="ECO:0000256" key="3">
    <source>
        <dbReference type="ARBA" id="ARBA00022989"/>
    </source>
</evidence>
<evidence type="ECO:0000256" key="2">
    <source>
        <dbReference type="ARBA" id="ARBA00022692"/>
    </source>
</evidence>
<reference evidence="6 7" key="1">
    <citation type="submission" date="2019-09" db="EMBL/GenBank/DDBJ databases">
        <authorList>
            <consortium name="DOE Joint Genome Institute"/>
            <person name="Mondo S.J."/>
            <person name="Navarro-Mendoza M.I."/>
            <person name="Perez-Arques C."/>
            <person name="Panchal S."/>
            <person name="Nicolas F.E."/>
            <person name="Ganguly P."/>
            <person name="Pangilinan J."/>
            <person name="Grigoriev I."/>
            <person name="Heitman J."/>
            <person name="Sanya K."/>
            <person name="Garre V."/>
        </authorList>
    </citation>
    <scope>NUCLEOTIDE SEQUENCE [LARGE SCALE GENOMIC DNA]</scope>
    <source>
        <strain evidence="6 7">MU402</strain>
    </source>
</reference>
<protein>
    <submittedName>
        <fullName evidence="6">ATP synthase regulation protein NCA2-domain-containing protein</fullName>
    </submittedName>
</protein>
<dbReference type="InterPro" id="IPR013946">
    <property type="entry name" value="NCA2-like"/>
</dbReference>
<evidence type="ECO:0000256" key="1">
    <source>
        <dbReference type="ARBA" id="ARBA00004225"/>
    </source>
</evidence>
<keyword evidence="2" id="KW-0812">Transmembrane</keyword>
<sequence>MEPISFLPCQMSDFIHEQIVQLNHVLSDLFQHVSASSKAEGSQHDPMAALDMNDQQLFLTCISREIDLLTTVPDISVVKKYLALYMQHPMQGDLAWLFIAKCTVAVYGYMLSNTLNSTLPLAQATSYWNGIYGSKRYETYYALQTLPIRISHVGIHTIKMLRTTNIESLLKPEQLFRNMFPKQQKSLRFFSIKQNKFTQLIHEEIRQKLQQLEHYKKLQASKLGLMMKLAPFTTTKDVSLQSAQCIAMMKSTLGFDQVDINQVTTMQEAQVAESTTLDAAKGLLDIIQEWDQCQLQIDTIRHANGPPSFITKYWIPGILGCVAGNMAVQLLTARQDDIIAWSKEIGITARDFAVNWIWEPVLQVWDTIRLKDERLSVLGKEGLRSDLDSLERMVAEFARDHYRLPEEQVGALMSRVREGDMSMVLKAYEEEIKHPLKNAIKGDLIQTLLIQVQKTKVDVDLAMAALDKLLKSNELNFAFLAVAPSMLLTWGTVAWLRRCYDQRTGQRIGKTGLPMRQAIRRLERLLTLSYSKENELDCETQGILLCEVHLLRSYAAYLPSRNSVRDLFIEDLRDLENPKLSITQKLQTINRMSRTWSFLKHSI</sequence>
<evidence type="ECO:0000313" key="7">
    <source>
        <dbReference type="Proteomes" id="UP000469890"/>
    </source>
</evidence>
<keyword evidence="3" id="KW-1133">Transmembrane helix</keyword>
<evidence type="ECO:0000313" key="6">
    <source>
        <dbReference type="EMBL" id="KAF1802112.1"/>
    </source>
</evidence>
<comment type="subcellular location">
    <subcellularLocation>
        <location evidence="1">Mitochondrion membrane</location>
        <topology evidence="1">Multi-pass membrane protein</topology>
    </subcellularLocation>
</comment>
<dbReference type="PANTHER" id="PTHR28234:SF1">
    <property type="entry name" value="NUCLEAR CONTROL OF ATPASE PROTEIN 2"/>
    <property type="match status" value="1"/>
</dbReference>
<keyword evidence="4" id="KW-0496">Mitochondrion</keyword>
<gene>
    <name evidence="6" type="ORF">FB192DRAFT_1376313</name>
</gene>
<dbReference type="Pfam" id="PF08637">
    <property type="entry name" value="NCA2"/>
    <property type="match status" value="1"/>
</dbReference>
<proteinExistence type="predicted"/>
<dbReference type="Proteomes" id="UP000469890">
    <property type="component" value="Unassembled WGS sequence"/>
</dbReference>
<evidence type="ECO:0000256" key="4">
    <source>
        <dbReference type="ARBA" id="ARBA00023128"/>
    </source>
</evidence>
<dbReference type="AlphaFoldDB" id="A0A8H4F118"/>